<evidence type="ECO:0000256" key="1">
    <source>
        <dbReference type="ARBA" id="ARBA00023239"/>
    </source>
</evidence>
<keyword evidence="1" id="KW-0456">Lyase</keyword>
<organism evidence="5 6">
    <name type="scientific">Salinarimonas soli</name>
    <dbReference type="NCBI Taxonomy" id="1638099"/>
    <lineage>
        <taxon>Bacteria</taxon>
        <taxon>Pseudomonadati</taxon>
        <taxon>Pseudomonadota</taxon>
        <taxon>Alphaproteobacteria</taxon>
        <taxon>Hyphomicrobiales</taxon>
        <taxon>Salinarimonadaceae</taxon>
        <taxon>Salinarimonas</taxon>
    </lineage>
</organism>
<dbReference type="PANTHER" id="PTHR12935:SF0">
    <property type="entry name" value="GAMMA-GLUTAMYLCYCLOTRANSFERASE"/>
    <property type="match status" value="1"/>
</dbReference>
<dbReference type="EMBL" id="VUOA01000014">
    <property type="protein sequence ID" value="KAA2238213.1"/>
    <property type="molecule type" value="Genomic_DNA"/>
</dbReference>
<keyword evidence="6" id="KW-1185">Reference proteome</keyword>
<sequence>MPLYFAYGANMDRAAMRARCPASKPLGPARLVRHRFMIMSEGYATVARDPRRAVWGLLWDLALADMPALDRFESLHTGLYAKLVQPVLTESGPRKAVLYIARSHQPGPPRPGYMEGVLAAAREIGLPAEYLRELGVYAGETGGDAPRPKVRPTQAAPGSTVRLTRG</sequence>
<dbReference type="Proteomes" id="UP000323142">
    <property type="component" value="Unassembled WGS sequence"/>
</dbReference>
<gene>
    <name evidence="5" type="ORF">F0L46_06080</name>
</gene>
<dbReference type="GO" id="GO:0003839">
    <property type="term" value="F:gamma-glutamylcyclotransferase activity"/>
    <property type="evidence" value="ECO:0007669"/>
    <property type="project" value="InterPro"/>
</dbReference>
<dbReference type="CDD" id="cd06661">
    <property type="entry name" value="GGCT_like"/>
    <property type="match status" value="1"/>
</dbReference>
<dbReference type="GO" id="GO:0016740">
    <property type="term" value="F:transferase activity"/>
    <property type="evidence" value="ECO:0007669"/>
    <property type="project" value="UniProtKB-KW"/>
</dbReference>
<dbReference type="RefSeq" id="WP_149816161.1">
    <property type="nucleotide sequence ID" value="NZ_VUOA01000014.1"/>
</dbReference>
<feature type="region of interest" description="Disordered" evidence="4">
    <location>
        <begin position="141"/>
        <end position="166"/>
    </location>
</feature>
<evidence type="ECO:0000313" key="5">
    <source>
        <dbReference type="EMBL" id="KAA2238213.1"/>
    </source>
</evidence>
<dbReference type="SUPFAM" id="SSF110857">
    <property type="entry name" value="Gamma-glutamyl cyclotransferase-like"/>
    <property type="match status" value="1"/>
</dbReference>
<reference evidence="5 6" key="1">
    <citation type="submission" date="2019-09" db="EMBL/GenBank/DDBJ databases">
        <title>Salinarimonas rosea gen. nov., sp. nov., a new member of the a-2 subgroup of the Proteobacteria.</title>
        <authorList>
            <person name="Liu J."/>
        </authorList>
    </citation>
    <scope>NUCLEOTIDE SEQUENCE [LARGE SCALE GENOMIC DNA]</scope>
    <source>
        <strain evidence="5 6">BN140002</strain>
    </source>
</reference>
<comment type="caution">
    <text evidence="5">The sequence shown here is derived from an EMBL/GenBank/DDBJ whole genome shotgun (WGS) entry which is preliminary data.</text>
</comment>
<keyword evidence="5" id="KW-0808">Transferase</keyword>
<dbReference type="AlphaFoldDB" id="A0A5B2VF74"/>
<dbReference type="Pfam" id="PF13772">
    <property type="entry name" value="AIG2_2"/>
    <property type="match status" value="1"/>
</dbReference>
<protein>
    <submittedName>
        <fullName evidence="5">Gamma-glutamylcyclotransferase</fullName>
    </submittedName>
</protein>
<evidence type="ECO:0000313" key="6">
    <source>
        <dbReference type="Proteomes" id="UP000323142"/>
    </source>
</evidence>
<name>A0A5B2VF74_9HYPH</name>
<proteinExistence type="predicted"/>
<dbReference type="InterPro" id="IPR017939">
    <property type="entry name" value="G-Glutamylcylcotransferase"/>
</dbReference>
<feature type="binding site" evidence="3">
    <location>
        <position position="113"/>
    </location>
    <ligand>
        <name>substrate</name>
    </ligand>
</feature>
<dbReference type="InterPro" id="IPR013024">
    <property type="entry name" value="GGCT-like"/>
</dbReference>
<reference evidence="5 6" key="2">
    <citation type="submission" date="2019-09" db="EMBL/GenBank/DDBJ databases">
        <authorList>
            <person name="Jin C."/>
        </authorList>
    </citation>
    <scope>NUCLEOTIDE SEQUENCE [LARGE SCALE GENOMIC DNA]</scope>
    <source>
        <strain evidence="5 6">BN140002</strain>
    </source>
</reference>
<evidence type="ECO:0000256" key="4">
    <source>
        <dbReference type="SAM" id="MobiDB-lite"/>
    </source>
</evidence>
<dbReference type="Gene3D" id="3.10.490.10">
    <property type="entry name" value="Gamma-glutamyl cyclotransferase-like"/>
    <property type="match status" value="1"/>
</dbReference>
<evidence type="ECO:0000256" key="2">
    <source>
        <dbReference type="PIRSR" id="PIRSR617939-1"/>
    </source>
</evidence>
<evidence type="ECO:0000256" key="3">
    <source>
        <dbReference type="PIRSR" id="PIRSR617939-2"/>
    </source>
</evidence>
<dbReference type="InterPro" id="IPR036568">
    <property type="entry name" value="GGCT-like_sf"/>
</dbReference>
<feature type="active site" description="Proton acceptor" evidence="2">
    <location>
        <position position="73"/>
    </location>
</feature>
<dbReference type="PANTHER" id="PTHR12935">
    <property type="entry name" value="GAMMA-GLUTAMYLCYCLOTRANSFERASE"/>
    <property type="match status" value="1"/>
</dbReference>
<dbReference type="OrthoDB" id="141582at2"/>
<accession>A0A5B2VF74</accession>